<keyword evidence="4 7" id="KW-1133">Transmembrane helix</keyword>
<comment type="caution">
    <text evidence="9">The sequence shown here is derived from an EMBL/GenBank/DDBJ whole genome shotgun (WGS) entry which is preliminary data.</text>
</comment>
<dbReference type="EMBL" id="JAANNP010000012">
    <property type="protein sequence ID" value="NHC14903.1"/>
    <property type="molecule type" value="Genomic_DNA"/>
</dbReference>
<proteinExistence type="predicted"/>
<keyword evidence="10" id="KW-1185">Reference proteome</keyword>
<evidence type="ECO:0000313" key="9">
    <source>
        <dbReference type="EMBL" id="NHC14903.1"/>
    </source>
</evidence>
<organism evidence="9 10">
    <name type="scientific">Motilibacter deserti</name>
    <dbReference type="NCBI Taxonomy" id="2714956"/>
    <lineage>
        <taxon>Bacteria</taxon>
        <taxon>Bacillati</taxon>
        <taxon>Actinomycetota</taxon>
        <taxon>Actinomycetes</taxon>
        <taxon>Motilibacterales</taxon>
        <taxon>Motilibacteraceae</taxon>
        <taxon>Motilibacter</taxon>
    </lineage>
</organism>
<evidence type="ECO:0000256" key="6">
    <source>
        <dbReference type="SAM" id="MobiDB-lite"/>
    </source>
</evidence>
<gene>
    <name evidence="9" type="ORF">G9H71_14030</name>
</gene>
<reference evidence="9 10" key="1">
    <citation type="submission" date="2020-03" db="EMBL/GenBank/DDBJ databases">
        <title>Two novel Motilibacter sp.</title>
        <authorList>
            <person name="Liu S."/>
        </authorList>
    </citation>
    <scope>NUCLEOTIDE SEQUENCE [LARGE SCALE GENOMIC DNA]</scope>
    <source>
        <strain evidence="9 10">E257</strain>
    </source>
</reference>
<feature type="domain" description="Cardiolipin synthase N-terminal" evidence="8">
    <location>
        <begin position="12"/>
        <end position="56"/>
    </location>
</feature>
<name>A0ABX0GWI7_9ACTN</name>
<evidence type="ECO:0000256" key="3">
    <source>
        <dbReference type="ARBA" id="ARBA00022692"/>
    </source>
</evidence>
<evidence type="ECO:0000256" key="5">
    <source>
        <dbReference type="ARBA" id="ARBA00023136"/>
    </source>
</evidence>
<feature type="transmembrane region" description="Helical" evidence="7">
    <location>
        <begin position="37"/>
        <end position="55"/>
    </location>
</feature>
<feature type="compositionally biased region" description="Low complexity" evidence="6">
    <location>
        <begin position="70"/>
        <end position="86"/>
    </location>
</feature>
<feature type="region of interest" description="Disordered" evidence="6">
    <location>
        <begin position="65"/>
        <end position="91"/>
    </location>
</feature>
<keyword evidence="5 7" id="KW-0472">Membrane</keyword>
<dbReference type="InterPro" id="IPR027379">
    <property type="entry name" value="CLS_N"/>
</dbReference>
<sequence>MLRVLTVLIPLALLVWALVDCLQTPEEEIKGMPKVLWVLFMLLIPLVGSLVWIFAGKDRRRGRATGWGQGAFPAGPAGPYGSAPVAPDDDPNFLERLRLHKLEQDLKAREEKLRRDEDGDERPRP</sequence>
<evidence type="ECO:0000256" key="1">
    <source>
        <dbReference type="ARBA" id="ARBA00004651"/>
    </source>
</evidence>
<protein>
    <recommendedName>
        <fullName evidence="8">Cardiolipin synthase N-terminal domain-containing protein</fullName>
    </recommendedName>
</protein>
<evidence type="ECO:0000256" key="2">
    <source>
        <dbReference type="ARBA" id="ARBA00022475"/>
    </source>
</evidence>
<dbReference type="RefSeq" id="WP_166282864.1">
    <property type="nucleotide sequence ID" value="NZ_JAANNP010000012.1"/>
</dbReference>
<accession>A0ABX0GWI7</accession>
<comment type="subcellular location">
    <subcellularLocation>
        <location evidence="1">Cell membrane</location>
        <topology evidence="1">Multi-pass membrane protein</topology>
    </subcellularLocation>
</comment>
<keyword evidence="2" id="KW-1003">Cell membrane</keyword>
<dbReference type="Pfam" id="PF13396">
    <property type="entry name" value="PLDc_N"/>
    <property type="match status" value="1"/>
</dbReference>
<evidence type="ECO:0000259" key="8">
    <source>
        <dbReference type="Pfam" id="PF13396"/>
    </source>
</evidence>
<evidence type="ECO:0000313" key="10">
    <source>
        <dbReference type="Proteomes" id="UP000800981"/>
    </source>
</evidence>
<keyword evidence="3 7" id="KW-0812">Transmembrane</keyword>
<dbReference type="Proteomes" id="UP000800981">
    <property type="component" value="Unassembled WGS sequence"/>
</dbReference>
<evidence type="ECO:0000256" key="7">
    <source>
        <dbReference type="SAM" id="Phobius"/>
    </source>
</evidence>
<evidence type="ECO:0000256" key="4">
    <source>
        <dbReference type="ARBA" id="ARBA00022989"/>
    </source>
</evidence>